<organism evidence="1 2">
    <name type="scientific">Candidatus Wolfebacteria bacterium CG1_02_39_135</name>
    <dbReference type="NCBI Taxonomy" id="1805425"/>
    <lineage>
        <taxon>Bacteria</taxon>
        <taxon>Candidatus Wolfeibacteriota</taxon>
    </lineage>
</organism>
<dbReference type="EMBL" id="MNWX01000016">
    <property type="protein sequence ID" value="OIO65547.1"/>
    <property type="molecule type" value="Genomic_DNA"/>
</dbReference>
<proteinExistence type="predicted"/>
<evidence type="ECO:0000313" key="2">
    <source>
        <dbReference type="Proteomes" id="UP000182693"/>
    </source>
</evidence>
<dbReference type="InterPro" id="IPR011990">
    <property type="entry name" value="TPR-like_helical_dom_sf"/>
</dbReference>
<comment type="caution">
    <text evidence="1">The sequence shown here is derived from an EMBL/GenBank/DDBJ whole genome shotgun (WGS) entry which is preliminary data.</text>
</comment>
<gene>
    <name evidence="1" type="ORF">AUJ30_00835</name>
</gene>
<dbReference type="Proteomes" id="UP000182693">
    <property type="component" value="Unassembled WGS sequence"/>
</dbReference>
<dbReference type="SUPFAM" id="SSF81901">
    <property type="entry name" value="HCP-like"/>
    <property type="match status" value="1"/>
</dbReference>
<dbReference type="AlphaFoldDB" id="A0A1J4XW14"/>
<name>A0A1J4XW14_9BACT</name>
<evidence type="ECO:0000313" key="1">
    <source>
        <dbReference type="EMBL" id="OIO65547.1"/>
    </source>
</evidence>
<sequence length="193" mass="22550">MKYMKYTIAVASIILALLGIIFGAILPFKKAQLYIKSAYQMPSIKTPEEFEEVFDKLFGFYSPIGDYEAARFLGHNLINAVAAPENPEIASRYLAEYLEPKMRKDETRHLLILAQMYFFLWAKSGKENDFLKSEEYYRQALIYGPKLPPVLYGLFDLYRKKGDQEKLKQISETILKYWPEDERVKEVINSLSY</sequence>
<reference evidence="1 2" key="1">
    <citation type="journal article" date="2016" name="Environ. Microbiol.">
        <title>Genomic resolution of a cold subsurface aquifer community provides metabolic insights for novel microbes adapted to high CO concentrations.</title>
        <authorList>
            <person name="Probst A.J."/>
            <person name="Castelle C.J."/>
            <person name="Singh A."/>
            <person name="Brown C.T."/>
            <person name="Anantharaman K."/>
            <person name="Sharon I."/>
            <person name="Hug L.A."/>
            <person name="Burstein D."/>
            <person name="Emerson J.B."/>
            <person name="Thomas B.C."/>
            <person name="Banfield J.F."/>
        </authorList>
    </citation>
    <scope>NUCLEOTIDE SEQUENCE [LARGE SCALE GENOMIC DNA]</scope>
    <source>
        <strain evidence="1">CG1_02_39_135</strain>
    </source>
</reference>
<dbReference type="Gene3D" id="1.25.40.10">
    <property type="entry name" value="Tetratricopeptide repeat domain"/>
    <property type="match status" value="1"/>
</dbReference>
<evidence type="ECO:0008006" key="3">
    <source>
        <dbReference type="Google" id="ProtNLM"/>
    </source>
</evidence>
<accession>A0A1J4XW14</accession>
<protein>
    <recommendedName>
        <fullName evidence="3">Tetratricopeptide repeat-like domain-containing protein</fullName>
    </recommendedName>
</protein>
<dbReference type="STRING" id="1805425.AUJ30_00835"/>